<feature type="transmembrane region" description="Helical" evidence="1">
    <location>
        <begin position="6"/>
        <end position="27"/>
    </location>
</feature>
<dbReference type="InterPro" id="IPR051158">
    <property type="entry name" value="Metallophosphoesterase_sf"/>
</dbReference>
<dbReference type="SUPFAM" id="SSF56300">
    <property type="entry name" value="Metallo-dependent phosphatases"/>
    <property type="match status" value="1"/>
</dbReference>
<feature type="transmembrane region" description="Helical" evidence="1">
    <location>
        <begin position="39"/>
        <end position="61"/>
    </location>
</feature>
<evidence type="ECO:0000313" key="3">
    <source>
        <dbReference type="EMBL" id="HIS32866.1"/>
    </source>
</evidence>
<dbReference type="GO" id="GO:0016787">
    <property type="term" value="F:hydrolase activity"/>
    <property type="evidence" value="ECO:0007669"/>
    <property type="project" value="InterPro"/>
</dbReference>
<feature type="transmembrane region" description="Helical" evidence="1">
    <location>
        <begin position="111"/>
        <end position="132"/>
    </location>
</feature>
<dbReference type="PANTHER" id="PTHR31302:SF0">
    <property type="entry name" value="TRANSMEMBRANE PROTEIN WITH METALLOPHOSPHOESTERASE DOMAIN"/>
    <property type="match status" value="1"/>
</dbReference>
<sequence length="401" mass="44204">MTAVFLSPLYILANAYLLWRLLGWLGACCKYFYKKRARVPVILLYLFFSLAILAGFLLPAGKPQRFFKLIGNYWLGVLLYALPLVLLADLGGLIFRIRAEKAGRTFKNPRIFRVTGAVCVLLVLCVTLYGAANARIIRTTPYEITVNKDGGNLDSLNVVLAADLHLGYNIGCRHMERMVKQINAQNPDLVVFAGDIFDNQYEALDNPDRLISILQDIESTYGVYACYGNHDIEEAILAGFTFSGNGEKKESAPEMDAFLEAAGITLLQDEAVLIDDSFYLYGRPDMAKPGRGIDVRKTPEEITAGLDLTKPILVLDHEPAQLSELEEAGADVVLGGHTHDGQVFPVNLITNLIWENSYGCLRKGDMYSIVTSGVGLFGPNMRVGTIAEICPITIHFQANAS</sequence>
<dbReference type="Gene3D" id="3.60.21.10">
    <property type="match status" value="1"/>
</dbReference>
<dbReference type="Proteomes" id="UP000823935">
    <property type="component" value="Unassembled WGS sequence"/>
</dbReference>
<keyword evidence="1" id="KW-1133">Transmembrane helix</keyword>
<accession>A0A9D1JL39</accession>
<evidence type="ECO:0000256" key="1">
    <source>
        <dbReference type="SAM" id="Phobius"/>
    </source>
</evidence>
<evidence type="ECO:0000259" key="2">
    <source>
        <dbReference type="Pfam" id="PF00149"/>
    </source>
</evidence>
<proteinExistence type="predicted"/>
<feature type="transmembrane region" description="Helical" evidence="1">
    <location>
        <begin position="73"/>
        <end position="99"/>
    </location>
</feature>
<evidence type="ECO:0000313" key="4">
    <source>
        <dbReference type="Proteomes" id="UP000823935"/>
    </source>
</evidence>
<gene>
    <name evidence="3" type="ORF">IAB44_15180</name>
</gene>
<dbReference type="PANTHER" id="PTHR31302">
    <property type="entry name" value="TRANSMEMBRANE PROTEIN WITH METALLOPHOSPHOESTERASE DOMAIN-RELATED"/>
    <property type="match status" value="1"/>
</dbReference>
<dbReference type="InterPro" id="IPR004843">
    <property type="entry name" value="Calcineurin-like_PHP"/>
</dbReference>
<keyword evidence="1" id="KW-0812">Transmembrane</keyword>
<name>A0A9D1JL39_9FIRM</name>
<comment type="caution">
    <text evidence="3">The sequence shown here is derived from an EMBL/GenBank/DDBJ whole genome shotgun (WGS) entry which is preliminary data.</text>
</comment>
<organism evidence="3 4">
    <name type="scientific">Candidatus Limivivens intestinipullorum</name>
    <dbReference type="NCBI Taxonomy" id="2840858"/>
    <lineage>
        <taxon>Bacteria</taxon>
        <taxon>Bacillati</taxon>
        <taxon>Bacillota</taxon>
        <taxon>Clostridia</taxon>
        <taxon>Lachnospirales</taxon>
        <taxon>Lachnospiraceae</taxon>
        <taxon>Lachnospiraceae incertae sedis</taxon>
        <taxon>Candidatus Limivivens</taxon>
    </lineage>
</organism>
<feature type="domain" description="Calcineurin-like phosphoesterase" evidence="2">
    <location>
        <begin position="157"/>
        <end position="340"/>
    </location>
</feature>
<dbReference type="AlphaFoldDB" id="A0A9D1JL39"/>
<reference evidence="3" key="1">
    <citation type="submission" date="2020-10" db="EMBL/GenBank/DDBJ databases">
        <authorList>
            <person name="Gilroy R."/>
        </authorList>
    </citation>
    <scope>NUCLEOTIDE SEQUENCE</scope>
    <source>
        <strain evidence="3">CHK190-19873</strain>
    </source>
</reference>
<dbReference type="CDD" id="cd07385">
    <property type="entry name" value="MPP_YkuE_C"/>
    <property type="match status" value="1"/>
</dbReference>
<keyword evidence="1" id="KW-0472">Membrane</keyword>
<dbReference type="Pfam" id="PF00149">
    <property type="entry name" value="Metallophos"/>
    <property type="match status" value="1"/>
</dbReference>
<dbReference type="EMBL" id="DVIQ01000104">
    <property type="protein sequence ID" value="HIS32866.1"/>
    <property type="molecule type" value="Genomic_DNA"/>
</dbReference>
<protein>
    <submittedName>
        <fullName evidence="3">Metallophosphoesterase</fullName>
    </submittedName>
</protein>
<dbReference type="InterPro" id="IPR029052">
    <property type="entry name" value="Metallo-depent_PP-like"/>
</dbReference>
<reference evidence="3" key="2">
    <citation type="journal article" date="2021" name="PeerJ">
        <title>Extensive microbial diversity within the chicken gut microbiome revealed by metagenomics and culture.</title>
        <authorList>
            <person name="Gilroy R."/>
            <person name="Ravi A."/>
            <person name="Getino M."/>
            <person name="Pursley I."/>
            <person name="Horton D.L."/>
            <person name="Alikhan N.F."/>
            <person name="Baker D."/>
            <person name="Gharbi K."/>
            <person name="Hall N."/>
            <person name="Watson M."/>
            <person name="Adriaenssens E.M."/>
            <person name="Foster-Nyarko E."/>
            <person name="Jarju S."/>
            <person name="Secka A."/>
            <person name="Antonio M."/>
            <person name="Oren A."/>
            <person name="Chaudhuri R.R."/>
            <person name="La Ragione R."/>
            <person name="Hildebrand F."/>
            <person name="Pallen M.J."/>
        </authorList>
    </citation>
    <scope>NUCLEOTIDE SEQUENCE</scope>
    <source>
        <strain evidence="3">CHK190-19873</strain>
    </source>
</reference>